<feature type="region of interest" description="Disordered" evidence="1">
    <location>
        <begin position="1"/>
        <end position="118"/>
    </location>
</feature>
<dbReference type="RefSeq" id="WP_057919482.1">
    <property type="nucleotide sequence ID" value="NZ_CP011129.1"/>
</dbReference>
<organism evidence="3 4">
    <name type="scientific">Lysobacter antibioticus</name>
    <dbReference type="NCBI Taxonomy" id="84531"/>
    <lineage>
        <taxon>Bacteria</taxon>
        <taxon>Pseudomonadati</taxon>
        <taxon>Pseudomonadota</taxon>
        <taxon>Gammaproteobacteria</taxon>
        <taxon>Lysobacterales</taxon>
        <taxon>Lysobacteraceae</taxon>
        <taxon>Lysobacter</taxon>
    </lineage>
</organism>
<evidence type="ECO:0008006" key="5">
    <source>
        <dbReference type="Google" id="ProtNLM"/>
    </source>
</evidence>
<feature type="compositionally biased region" description="Polar residues" evidence="1">
    <location>
        <begin position="81"/>
        <end position="100"/>
    </location>
</feature>
<sequence length="435" mass="44560">MSGFPNLPGLLGGGRPSFPGLGGGHGHGHDPLGLGLPGLGGDDHHGPGSPPGLNGDGPPGLEKPHGGGDTNTGGNGVDNNSNHGGDTSPVTPPSGTAPSSTEHDRPHNTPNVVSSGSAMDDQIAAYPSRLLPGQSMQSSGNTQTAFNQITQYPPPTLSERALGNSSGLQPALNRPVSADAVPGSAMTMQPSGVQTALLGNPSVAAANSAGLPAQVAYAAAPALAVPVATPNAVLAAPMTSALYSESLLAQQNLLNQLSMMQRLSTPPNVVPANVAAPASEALVAPTVVPLMVNAAPNDPRNLPLANDRLNLMRNDGPLNNAVYADSPYRRPLRRGAKVDSASLTYWLWALGRGGTHRTSHENEPSREVLRALQWLFWVLTVVAYACLAMAVIILLPGGEFVSERATPGVSGLALFLGVTVAAGAWWLGRRLNQRG</sequence>
<evidence type="ECO:0000313" key="4">
    <source>
        <dbReference type="Proteomes" id="UP000060787"/>
    </source>
</evidence>
<accession>A0A0S2FH76</accession>
<keyword evidence="2" id="KW-0472">Membrane</keyword>
<keyword evidence="4" id="KW-1185">Reference proteome</keyword>
<dbReference type="PATRIC" id="fig|84531.8.peg.4775"/>
<evidence type="ECO:0000256" key="2">
    <source>
        <dbReference type="SAM" id="Phobius"/>
    </source>
</evidence>
<feature type="transmembrane region" description="Helical" evidence="2">
    <location>
        <begin position="374"/>
        <end position="395"/>
    </location>
</feature>
<proteinExistence type="predicted"/>
<feature type="compositionally biased region" description="Polar residues" evidence="1">
    <location>
        <begin position="108"/>
        <end position="117"/>
    </location>
</feature>
<protein>
    <recommendedName>
        <fullName evidence="5">Transmembrane protein</fullName>
    </recommendedName>
</protein>
<keyword evidence="2" id="KW-1133">Transmembrane helix</keyword>
<evidence type="ECO:0000313" key="3">
    <source>
        <dbReference type="EMBL" id="ALN82885.1"/>
    </source>
</evidence>
<reference evidence="3 4" key="1">
    <citation type="journal article" date="2015" name="BMC Genomics">
        <title>Comparative genomics and metabolic profiling of the genus Lysobacter.</title>
        <authorList>
            <person name="de Bruijn I."/>
            <person name="Cheng X."/>
            <person name="de Jager V."/>
            <person name="Exposito R.G."/>
            <person name="Watrous J."/>
            <person name="Patel N."/>
            <person name="Postma J."/>
            <person name="Dorrestein P.C."/>
            <person name="Kobayashi D."/>
            <person name="Raaijmakers J.M."/>
        </authorList>
    </citation>
    <scope>NUCLEOTIDE SEQUENCE [LARGE SCALE GENOMIC DNA]</scope>
    <source>
        <strain evidence="3 4">76</strain>
    </source>
</reference>
<feature type="region of interest" description="Disordered" evidence="1">
    <location>
        <begin position="131"/>
        <end position="183"/>
    </location>
</feature>
<dbReference type="AlphaFoldDB" id="A0A0S2FH76"/>
<feature type="transmembrane region" description="Helical" evidence="2">
    <location>
        <begin position="407"/>
        <end position="427"/>
    </location>
</feature>
<keyword evidence="2" id="KW-0812">Transmembrane</keyword>
<name>A0A0S2FH76_LYSAN</name>
<dbReference type="Proteomes" id="UP000060787">
    <property type="component" value="Chromosome"/>
</dbReference>
<feature type="compositionally biased region" description="Gly residues" evidence="1">
    <location>
        <begin position="10"/>
        <end position="25"/>
    </location>
</feature>
<gene>
    <name evidence="3" type="ORF">LA76x_4782</name>
</gene>
<evidence type="ECO:0000256" key="1">
    <source>
        <dbReference type="SAM" id="MobiDB-lite"/>
    </source>
</evidence>
<dbReference type="KEGG" id="lab:LA76x_4782"/>
<feature type="compositionally biased region" description="Gly residues" evidence="1">
    <location>
        <begin position="67"/>
        <end position="76"/>
    </location>
</feature>
<dbReference type="EMBL" id="CP011129">
    <property type="protein sequence ID" value="ALN82885.1"/>
    <property type="molecule type" value="Genomic_DNA"/>
</dbReference>
<feature type="compositionally biased region" description="Polar residues" evidence="1">
    <location>
        <begin position="134"/>
        <end position="151"/>
    </location>
</feature>